<feature type="domain" description="PKD" evidence="2">
    <location>
        <begin position="735"/>
        <end position="766"/>
    </location>
</feature>
<dbReference type="OrthoDB" id="9813840at2"/>
<dbReference type="Gene3D" id="2.60.40.10">
    <property type="entry name" value="Immunoglobulins"/>
    <property type="match status" value="1"/>
</dbReference>
<proteinExistence type="predicted"/>
<evidence type="ECO:0000256" key="1">
    <source>
        <dbReference type="SAM" id="SignalP"/>
    </source>
</evidence>
<feature type="signal peptide" evidence="1">
    <location>
        <begin position="1"/>
        <end position="20"/>
    </location>
</feature>
<dbReference type="Pfam" id="PF03382">
    <property type="entry name" value="DUF285"/>
    <property type="match status" value="5"/>
</dbReference>
<evidence type="ECO:0000313" key="4">
    <source>
        <dbReference type="Proteomes" id="UP000540519"/>
    </source>
</evidence>
<dbReference type="RefSeq" id="WP_155598880.1">
    <property type="nucleotide sequence ID" value="NZ_RCNR01000005.1"/>
</dbReference>
<evidence type="ECO:0000313" key="3">
    <source>
        <dbReference type="EMBL" id="MUH34921.1"/>
    </source>
</evidence>
<dbReference type="PROSITE" id="PS50093">
    <property type="entry name" value="PKD"/>
    <property type="match status" value="2"/>
</dbReference>
<keyword evidence="4" id="KW-1185">Reference proteome</keyword>
<keyword evidence="1" id="KW-0732">Signal</keyword>
<dbReference type="Pfam" id="PF13585">
    <property type="entry name" value="CHU_C"/>
    <property type="match status" value="1"/>
</dbReference>
<gene>
    <name evidence="3" type="ORF">D9O36_03630</name>
</gene>
<dbReference type="InterPro" id="IPR026341">
    <property type="entry name" value="T9SS_type_B"/>
</dbReference>
<dbReference type="InterPro" id="IPR013783">
    <property type="entry name" value="Ig-like_fold"/>
</dbReference>
<accession>A0A7X3D0G1</accession>
<dbReference type="InterPro" id="IPR000601">
    <property type="entry name" value="PKD_dom"/>
</dbReference>
<dbReference type="InterPro" id="IPR005046">
    <property type="entry name" value="DUF285"/>
</dbReference>
<dbReference type="Proteomes" id="UP000540519">
    <property type="component" value="Unassembled WGS sequence"/>
</dbReference>
<name>A0A7X3D0G1_9FLAO</name>
<feature type="domain" description="PKD" evidence="2">
    <location>
        <begin position="37"/>
        <end position="89"/>
    </location>
</feature>
<dbReference type="EMBL" id="RCNR01000005">
    <property type="protein sequence ID" value="MUH34921.1"/>
    <property type="molecule type" value="Genomic_DNA"/>
</dbReference>
<organism evidence="3 4">
    <name type="scientific">Zobellia amurskyensis</name>
    <dbReference type="NCBI Taxonomy" id="248905"/>
    <lineage>
        <taxon>Bacteria</taxon>
        <taxon>Pseudomonadati</taxon>
        <taxon>Bacteroidota</taxon>
        <taxon>Flavobacteriia</taxon>
        <taxon>Flavobacteriales</taxon>
        <taxon>Flavobacteriaceae</taxon>
        <taxon>Zobellia</taxon>
    </lineage>
</organism>
<comment type="caution">
    <text evidence="3">The sequence shown here is derived from an EMBL/GenBank/DDBJ whole genome shotgun (WGS) entry which is preliminary data.</text>
</comment>
<evidence type="ECO:0000259" key="2">
    <source>
        <dbReference type="PROSITE" id="PS50093"/>
    </source>
</evidence>
<dbReference type="NCBIfam" id="TIGR02167">
    <property type="entry name" value="Liste_lipo_26"/>
    <property type="match status" value="10"/>
</dbReference>
<sequence>MIKNLLLVLLFFMISASTIAQSFTSIWNTNNTEIGSSANNEVTIPTNPAYTTYNYNVDWGDTTSDSSVTGNITHTYATPGTYTISISGTFPSIYFNDEEANDKLKIIEILSWGTIQWQTMENAFFGCANMNFDLIDSPDLTQVTSFKNMFRGGTSFNGIVNDWDISTITDLSGTFANCNTFNRPLDLWDTSNVTDMSETFASAGQYNEPLDNWNTGAVTNMSAMFSSAGNFNQNINNWNVAQVTNMSAMFRYTNRFNFPLNNWIVSNVTDMSSMFDGSAFNHPIGNWNVASVTNMSGMFRHAVYNHPLASWDVSSVLDFSEMFQRHRTFNQPLNNWNVTNATDISSMFDGWIWGQVFNQPLDNWNVSNVTDMSYMLRDNTAFNQDISGWNVSNVTNMAGMFEDTSVFNQDISSWNVSNVTNMQGMFQQTDAFNQPLNNWNISNVTNVSSMFDRASSFNQPLNLWNLSNVTSFQNMFNRASSFNQDITGWNTSSITNMSGMFTSANTFNQNLGIWDISSVTNMTNMLSNSGISQENYDNTLIGWAGQTVNTGVNLGATNLQYCDALSQRQSLIDDDGWTIAGDAVNCSYVLCTDITMPHASDTATPANSDIRWDSAPNATGYKVTLEIERGGVRSYATIGGNTANNYDVGNTVGLDFTNEFMANDTVYVTVVPYNGEGDAVGCQEISFTVVESWVNRTDVFKITIDTRNLDTSSSAANQYRIELNDGYPDYLTYDFNIDWGDGQYDNNVTNDITHTYLNPGIYTIAIIGDFPAFYHSSSNRDNIKLISMDQWGDQVWGSMQSTFYYCQNMEYNATDIPNLTQVESMQNMFGACFLFNGNINDWDVSNVTNMSGVFLAAQAFNQPLNNWDISNVTTISTMFLGADAFDQPLNNWNTSNVTDMSRTFEQTELFNQNINNWDVSNVTDMSSMFERALLFNQPLDNWDVSNVTDMSKMFDGFVYDIPFNQPLDNWDVSSVTNMTMMFRRAIDFNQNINGWNVTNVTNMALMFNNTDAFNQPLNNWNVSSVTDMNSMFNGADNFNQNIDSWNVTNVTNMSSMFNNASSFDQPLNSWDVNSVVNMSSMFRGASVFNQPLDSWDVSAVANTTSMFEDAVLFNQPISTWNVSSVTIMESMFEDAEVFNQDLNNWNTAVVTNFEAMFKNALAFNEPLSNWNTGEALTMQEMFMGASTFNQNIDPWDVSFVTTMEAMFNGATSYNQTMNSWNVASVATMEDMFKDAIAFNENIGDWNVRGVTTMEEMFSGATVFNQDLNNWRISGVENMDYMFRNASAYNQPMDLWNPGLVTMRAMFDNAIALNQSLAEWDVSNVTDMRDMLDNTALERENYDNTLIAWSEQNLTPGITLGAEDLPYCDAQEERQSMIDNFGWTFDQDVRDCPIPDCTVLTAPLNGDTDVPVNTNITWKHALYAQGYRLTVGTTSGGNDIINNETITNETSYEFTSDFNTGDTVYVTLIPFNTEGDAVGPCTEESFTISNSPATIPECTNLTDPLNAATNVAVTTDLSWNPISNADGYKITAGTSTGANDILNAEDVGNITTYDLTTDLPEDSDIFVTIIPYNDEGDATSCTEESFHTEIIPVPPVCTNLTTPLNGAVDVPIDTQLSWAAVSNATGYLVVVGTTSGGIEVVNNIDVGNFTTYDIPGDLQEARMHYVTIIPYNAEGDATGCIEETFTTGDSTSPPSCTSLSAPINGATAVAPDTNLTWAEITSATGYKLSVGTSSGSSDIYSDDVGDILIHDLAADLPESTTIYVSVTPYNDNGDAMSCTEESFTTDGVPLCTTLLTPANGATNIAVDSNIEWNPSSNTNGYKLTVTASSSTANNLTDVDITSGTTHTFANDFERGETVTVTITPYNDTGDAIGCTSESFTIVPPPVPACTTLVTPTDGAIDIAPDTNIEWNASPDADGYKLTVMASNSSSNNITDVDITSGTIYDFANDFEQGETVTVTIVPYNSVGDAVGCTSESFTIKPVPTCTALSSPTNGSIDIVVDSDITWNAVADATGYKLSVTGSSTTTNNLTDFDTTATTYDFANDFEQDETVTVTITPYNEVGDAIGCTSESFTIEAVPPCTYLTTPTNGTIDVAVDTNLEWQPIAEANGYKLTVLASSSTGNNVTDLVLSTGTSYSFPNDFEQGETVTVTIVPYNNVGDAIGCTSESFTIKTIPMCTNLVSPVNGDIIQTTSEISWNPVIDADGYKLTIDGSNSTANDISNYDTTDTTYVLPNDFDEGENVTVTITPYNEVGDAMGCASESFVIRPIPSCTNLTVPLNDATEVSIMTDISWNPSSDADGYRISVGTYLNGTDIVNNEDVASLTSYTFAENLPSESLIYVTITPYNTSGQSTGCSSESFETEIIAPECTHLSSPFNGENDVPMESSISWNAIDKTDGYRLSIGTTPSGTEILNNQDLGNTTTYTHTEELPLDTQIYINIVPYNNAGDAVQCEEQSFTTVIPEDDTKYGFSPDGDGINEYWYIDNIEYYPENVVMIYNRWGDAVFQINNYDNNSNVFRGDANLKTKMGAGKLPAGTYFFHIQIEGETILKKTTGYVVIKR</sequence>
<dbReference type="NCBIfam" id="TIGR04131">
    <property type="entry name" value="Bac_Flav_CTERM"/>
    <property type="match status" value="1"/>
</dbReference>
<reference evidence="3 4" key="1">
    <citation type="journal article" date="2019" name="Mar. Drugs">
        <title>Comparative Genomics and CAZyme Genome Repertoires of Marine Zobellia amurskyensis KMM 3526(T) and Zobellia laminariae KMM 3676(T).</title>
        <authorList>
            <person name="Chernysheva N."/>
            <person name="Bystritskaya E."/>
            <person name="Stenkova A."/>
            <person name="Golovkin I."/>
            <person name="Nedashkovskaya O."/>
            <person name="Isaeva M."/>
        </authorList>
    </citation>
    <scope>NUCLEOTIDE SEQUENCE [LARGE SCALE GENOMIC DNA]</scope>
    <source>
        <strain evidence="3 4">KMM 3526</strain>
    </source>
</reference>
<feature type="chain" id="PRO_5031067150" evidence="1">
    <location>
        <begin position="21"/>
        <end position="2557"/>
    </location>
</feature>
<protein>
    <submittedName>
        <fullName evidence="3">BspA family leucine-rich repeat surface protein</fullName>
    </submittedName>
</protein>
<dbReference type="InterPro" id="IPR011889">
    <property type="entry name" value="Liste_lipo_26"/>
</dbReference>